<evidence type="ECO:0000313" key="3">
    <source>
        <dbReference type="Proteomes" id="UP001145021"/>
    </source>
</evidence>
<dbReference type="AlphaFoldDB" id="A0A9W7XRK4"/>
<comment type="caution">
    <text evidence="2">The sequence shown here is derived from an EMBL/GenBank/DDBJ whole genome shotgun (WGS) entry which is preliminary data.</text>
</comment>
<protein>
    <submittedName>
        <fullName evidence="2">Uncharacterized protein</fullName>
    </submittedName>
</protein>
<feature type="compositionally biased region" description="Polar residues" evidence="1">
    <location>
        <begin position="89"/>
        <end position="104"/>
    </location>
</feature>
<accession>A0A9W7XRK4</accession>
<evidence type="ECO:0000313" key="2">
    <source>
        <dbReference type="EMBL" id="KAJ1648091.1"/>
    </source>
</evidence>
<evidence type="ECO:0000256" key="1">
    <source>
        <dbReference type="SAM" id="MobiDB-lite"/>
    </source>
</evidence>
<keyword evidence="3" id="KW-1185">Reference proteome</keyword>
<organism evidence="2 3">
    <name type="scientific">Coemansia asiatica</name>
    <dbReference type="NCBI Taxonomy" id="1052880"/>
    <lineage>
        <taxon>Eukaryota</taxon>
        <taxon>Fungi</taxon>
        <taxon>Fungi incertae sedis</taxon>
        <taxon>Zoopagomycota</taxon>
        <taxon>Kickxellomycotina</taxon>
        <taxon>Kickxellomycetes</taxon>
        <taxon>Kickxellales</taxon>
        <taxon>Kickxellaceae</taxon>
        <taxon>Coemansia</taxon>
    </lineage>
</organism>
<name>A0A9W7XRK4_9FUNG</name>
<sequence length="447" mass="49767">MAAESMVVDWALQFYCAMDDQDMIDGSPSCLGLEESGIELEEHQPWASPLNLHCMAQPRLEKSFSGSDTESLEPFSLPQGKGKRKRRTSNLPSRRNSKRTSTGVSTEPVDLAAVIYLLITAENARRYFAAEFLSKKQSQGSVADRSERWQHHFAKRNIAAETQFENALVALKELVVLQAIANPKAARAGELKESLDYIASKNAMSGEPIDTASRSEPLVEFDASYCLAILNLMFPLDPLHVDRRHSLSTNKFQQRYAFPLQHVPNPRMQLHQLLCEVEAWVNGDKRIAASITGHGIGSISSDERGYSTSSGNVFAAGSKKPTKCPAWLASARVFAWGQLKQSCLSYLHNAQQKIMEHHRKIHPWSPEDIDSTASADAPAINSNTLLDDNMEEDVDMGPQRTKHDADIIRINNRLLKDVDKQLSSDSTVIERIICHSQLVDQNLSTKA</sequence>
<feature type="region of interest" description="Disordered" evidence="1">
    <location>
        <begin position="63"/>
        <end position="104"/>
    </location>
</feature>
<reference evidence="2" key="1">
    <citation type="submission" date="2022-07" db="EMBL/GenBank/DDBJ databases">
        <title>Phylogenomic reconstructions and comparative analyses of Kickxellomycotina fungi.</title>
        <authorList>
            <person name="Reynolds N.K."/>
            <person name="Stajich J.E."/>
            <person name="Barry K."/>
            <person name="Grigoriev I.V."/>
            <person name="Crous P."/>
            <person name="Smith M.E."/>
        </authorList>
    </citation>
    <scope>NUCLEOTIDE SEQUENCE</scope>
    <source>
        <strain evidence="2">NBRC 105413</strain>
    </source>
</reference>
<dbReference type="EMBL" id="JANBOH010000012">
    <property type="protein sequence ID" value="KAJ1648091.1"/>
    <property type="molecule type" value="Genomic_DNA"/>
</dbReference>
<feature type="non-terminal residue" evidence="2">
    <location>
        <position position="447"/>
    </location>
</feature>
<proteinExistence type="predicted"/>
<dbReference type="Proteomes" id="UP001145021">
    <property type="component" value="Unassembled WGS sequence"/>
</dbReference>
<gene>
    <name evidence="2" type="ORF">LPJ64_000627</name>
</gene>